<name>A0A835GU84_SPOEX</name>
<keyword evidence="2" id="KW-1185">Reference proteome</keyword>
<organism evidence="1 2">
    <name type="scientific">Spodoptera exigua</name>
    <name type="common">Beet armyworm</name>
    <name type="synonym">Noctua fulgens</name>
    <dbReference type="NCBI Taxonomy" id="7107"/>
    <lineage>
        <taxon>Eukaryota</taxon>
        <taxon>Metazoa</taxon>
        <taxon>Ecdysozoa</taxon>
        <taxon>Arthropoda</taxon>
        <taxon>Hexapoda</taxon>
        <taxon>Insecta</taxon>
        <taxon>Pterygota</taxon>
        <taxon>Neoptera</taxon>
        <taxon>Endopterygota</taxon>
        <taxon>Lepidoptera</taxon>
        <taxon>Glossata</taxon>
        <taxon>Ditrysia</taxon>
        <taxon>Noctuoidea</taxon>
        <taxon>Noctuidae</taxon>
        <taxon>Amphipyrinae</taxon>
        <taxon>Spodoptera</taxon>
    </lineage>
</organism>
<proteinExistence type="predicted"/>
<sequence length="235" mass="26464">MVSQMTLYFIVDYQKIEYGMCHRTYTFTPTRKEKSYFFKLKRKQHNITYRRIYPLYMDRRSCLLDAGVRGVRGVRAARGVLGVRGVRGELVLLPAFLLEGEPNTLRSVFSTHASASVAILTGLSAFSLSSSQNLTGESNFADLYMHSVSMSKLKRLMKRFLSLAYCSAINRFVSSRSGAPNKHLQLPRLLLGVFEVLSAIPADISNLLCLGVRPPAAISYRSARQVSTDWLPRNI</sequence>
<dbReference type="AlphaFoldDB" id="A0A835GU84"/>
<protein>
    <submittedName>
        <fullName evidence="1">Uncharacterized protein</fullName>
    </submittedName>
</protein>
<evidence type="ECO:0000313" key="2">
    <source>
        <dbReference type="Proteomes" id="UP000648187"/>
    </source>
</evidence>
<gene>
    <name evidence="1" type="ORF">HW555_000506</name>
</gene>
<dbReference type="Proteomes" id="UP000648187">
    <property type="component" value="Unassembled WGS sequence"/>
</dbReference>
<comment type="caution">
    <text evidence="1">The sequence shown here is derived from an EMBL/GenBank/DDBJ whole genome shotgun (WGS) entry which is preliminary data.</text>
</comment>
<dbReference type="EMBL" id="JACKWZ010000003">
    <property type="protein sequence ID" value="KAF9424367.1"/>
    <property type="molecule type" value="Genomic_DNA"/>
</dbReference>
<evidence type="ECO:0000313" key="1">
    <source>
        <dbReference type="EMBL" id="KAF9424367.1"/>
    </source>
</evidence>
<reference evidence="1" key="1">
    <citation type="submission" date="2020-08" db="EMBL/GenBank/DDBJ databases">
        <title>Spodoptera exigua strain:BAW_Kor-Di-RS1 Genome sequencing and assembly.</title>
        <authorList>
            <person name="Kim J."/>
            <person name="Nam H.Y."/>
            <person name="Kwon M."/>
            <person name="Choi J.H."/>
            <person name="Cho S.R."/>
            <person name="Kim G.-H."/>
        </authorList>
    </citation>
    <scope>NUCLEOTIDE SEQUENCE</scope>
    <source>
        <strain evidence="1">BAW_Kor-Di-RS1</strain>
        <tissue evidence="1">Whole-body</tissue>
    </source>
</reference>
<accession>A0A835GU84</accession>